<evidence type="ECO:0000256" key="10">
    <source>
        <dbReference type="ARBA" id="ARBA00023136"/>
    </source>
</evidence>
<dbReference type="EMBL" id="AMZH03002762">
    <property type="protein sequence ID" value="RRT74474.1"/>
    <property type="molecule type" value="Genomic_DNA"/>
</dbReference>
<proteinExistence type="inferred from homology"/>
<keyword evidence="4" id="KW-0812">Transmembrane</keyword>
<evidence type="ECO:0000313" key="15">
    <source>
        <dbReference type="Proteomes" id="UP000287651"/>
    </source>
</evidence>
<dbReference type="GO" id="GO:0005506">
    <property type="term" value="F:iron ion binding"/>
    <property type="evidence" value="ECO:0007669"/>
    <property type="project" value="InterPro"/>
</dbReference>
<evidence type="ECO:0000256" key="1">
    <source>
        <dbReference type="ARBA" id="ARBA00004167"/>
    </source>
</evidence>
<evidence type="ECO:0000256" key="6">
    <source>
        <dbReference type="ARBA" id="ARBA00022989"/>
    </source>
</evidence>
<dbReference type="InterPro" id="IPR036396">
    <property type="entry name" value="Cyt_P450_sf"/>
</dbReference>
<dbReference type="PROSITE" id="PS00086">
    <property type="entry name" value="CYTOCHROME_P450"/>
    <property type="match status" value="1"/>
</dbReference>
<evidence type="ECO:0000256" key="9">
    <source>
        <dbReference type="ARBA" id="ARBA00023033"/>
    </source>
</evidence>
<dbReference type="GO" id="GO:0016705">
    <property type="term" value="F:oxidoreductase activity, acting on paired donors, with incorporation or reduction of molecular oxygen"/>
    <property type="evidence" value="ECO:0007669"/>
    <property type="project" value="InterPro"/>
</dbReference>
<keyword evidence="9 12" id="KW-0503">Monooxygenase</keyword>
<keyword evidence="10" id="KW-0472">Membrane</keyword>
<evidence type="ECO:0000256" key="12">
    <source>
        <dbReference type="RuleBase" id="RU000461"/>
    </source>
</evidence>
<dbReference type="Gene3D" id="1.10.630.10">
    <property type="entry name" value="Cytochrome P450"/>
    <property type="match status" value="1"/>
</dbReference>
<evidence type="ECO:0000313" key="14">
    <source>
        <dbReference type="EMBL" id="RRT74474.1"/>
    </source>
</evidence>
<feature type="region of interest" description="Disordered" evidence="13">
    <location>
        <begin position="45"/>
        <end position="66"/>
    </location>
</feature>
<dbReference type="GO" id="GO:0016020">
    <property type="term" value="C:membrane"/>
    <property type="evidence" value="ECO:0007669"/>
    <property type="project" value="UniProtKB-SubCell"/>
</dbReference>
<organism evidence="14 15">
    <name type="scientific">Ensete ventricosum</name>
    <name type="common">Abyssinian banana</name>
    <name type="synonym">Musa ensete</name>
    <dbReference type="NCBI Taxonomy" id="4639"/>
    <lineage>
        <taxon>Eukaryota</taxon>
        <taxon>Viridiplantae</taxon>
        <taxon>Streptophyta</taxon>
        <taxon>Embryophyta</taxon>
        <taxon>Tracheophyta</taxon>
        <taxon>Spermatophyta</taxon>
        <taxon>Magnoliopsida</taxon>
        <taxon>Liliopsida</taxon>
        <taxon>Zingiberales</taxon>
        <taxon>Musaceae</taxon>
        <taxon>Ensete</taxon>
    </lineage>
</organism>
<keyword evidence="6" id="KW-1133">Transmembrane helix</keyword>
<accession>A0A427AE23</accession>
<dbReference type="PANTHER" id="PTHR24296">
    <property type="entry name" value="CYTOCHROME P450"/>
    <property type="match status" value="1"/>
</dbReference>
<dbReference type="GO" id="GO:0006629">
    <property type="term" value="P:lipid metabolic process"/>
    <property type="evidence" value="ECO:0007669"/>
    <property type="project" value="UniProtKB-ARBA"/>
</dbReference>
<dbReference type="CDD" id="cd11064">
    <property type="entry name" value="CYP86A"/>
    <property type="match status" value="1"/>
</dbReference>
<keyword evidence="5 11" id="KW-0479">Metal-binding</keyword>
<feature type="binding site" description="axial binding residue" evidence="11">
    <location>
        <position position="569"/>
    </location>
    <ligand>
        <name>heme</name>
        <dbReference type="ChEBI" id="CHEBI:30413"/>
    </ligand>
    <ligandPart>
        <name>Fe</name>
        <dbReference type="ChEBI" id="CHEBI:18248"/>
    </ligandPart>
</feature>
<dbReference type="InterPro" id="IPR001128">
    <property type="entry name" value="Cyt_P450"/>
</dbReference>
<evidence type="ECO:0000256" key="13">
    <source>
        <dbReference type="SAM" id="MobiDB-lite"/>
    </source>
</evidence>
<dbReference type="PRINTS" id="PR00385">
    <property type="entry name" value="P450"/>
</dbReference>
<evidence type="ECO:0008006" key="16">
    <source>
        <dbReference type="Google" id="ProtNLM"/>
    </source>
</evidence>
<evidence type="ECO:0000256" key="4">
    <source>
        <dbReference type="ARBA" id="ARBA00022692"/>
    </source>
</evidence>
<evidence type="ECO:0000256" key="3">
    <source>
        <dbReference type="ARBA" id="ARBA00022617"/>
    </source>
</evidence>
<gene>
    <name evidence="14" type="ORF">B296_00031425</name>
</gene>
<dbReference type="AlphaFoldDB" id="A0A427AE23"/>
<comment type="subcellular location">
    <subcellularLocation>
        <location evidence="1">Membrane</location>
        <topology evidence="1">Single-pass membrane protein</topology>
    </subcellularLocation>
</comment>
<sequence length="628" mass="70964">MPRVGGVAETFIPRHPSAFLLPATPIGIPEAQELRHPASSRVQVAAAVDQKPHGDGEGDELGGESPHRCSAARRFNTELVVPANKLPLRAAEMVLALAYVAAAVWRKVSEQLRVEDVGLAVVGLFLCSAAMQRLTSKGPMIWPVLGIIPTLFFHLEDIYEWATGAIARAGGTFPFRGMWFGNCYGVMTVDPAKIEYMLKTRFANFPKGRYYRERFAELLGDGIFNADDEAWKEQRRAAAGEMHSGRFVEYSAGTITSLVHGKLLVVLHKLSRTRENVDLQDLFLRFTFDNICMAAFGVDPGCLAVDLPVVPFAKAFEQATELTLFRFIVPPFVWKVMRRFDVGSERRLKDAVRTVHKFAEKTVVDRRAEFESRKGSTCDRSDLLSRLIEAETEEDDNGGCTKPKFSNKFLKDFCISFILAGRDTSSVALAWFFWLLTDHPHVEERILREVSDTIKRRQHRVHDLNHVIFTVDELKRMDYLQAAISESLRLYPSVPIDFKEAMEDDVFPDGTAVKKGARVFYSIYSMARMESIWGKDCGEFQPERWIKDGMFATESQFKYAVFNAGPRLCVGKKFAYMQMKMVAASILLRYHVEVVKGHKVAPKMTTTLYMKDGLQVTFIERDDLVAVH</sequence>
<reference evidence="14 15" key="1">
    <citation type="journal article" date="2014" name="Agronomy (Basel)">
        <title>A Draft Genome Sequence for Ensete ventricosum, the Drought-Tolerant Tree Against Hunger.</title>
        <authorList>
            <person name="Harrison J."/>
            <person name="Moore K.A."/>
            <person name="Paszkiewicz K."/>
            <person name="Jones T."/>
            <person name="Grant M."/>
            <person name="Ambacheew D."/>
            <person name="Muzemil S."/>
            <person name="Studholme D.J."/>
        </authorList>
    </citation>
    <scope>NUCLEOTIDE SEQUENCE [LARGE SCALE GENOMIC DNA]</scope>
</reference>
<dbReference type="GO" id="GO:0004497">
    <property type="term" value="F:monooxygenase activity"/>
    <property type="evidence" value="ECO:0007669"/>
    <property type="project" value="UniProtKB-KW"/>
</dbReference>
<dbReference type="InterPro" id="IPR017972">
    <property type="entry name" value="Cyt_P450_CS"/>
</dbReference>
<protein>
    <recommendedName>
        <fullName evidence="16">Cytochrome P450 86B1</fullName>
    </recommendedName>
</protein>
<dbReference type="InterPro" id="IPR002401">
    <property type="entry name" value="Cyt_P450_E_grp-I"/>
</dbReference>
<keyword evidence="8 11" id="KW-0408">Iron</keyword>
<dbReference type="FunFam" id="1.10.630.10:FF:000044">
    <property type="entry name" value="Cytochrome P450"/>
    <property type="match status" value="1"/>
</dbReference>
<dbReference type="Pfam" id="PF00067">
    <property type="entry name" value="p450"/>
    <property type="match status" value="1"/>
</dbReference>
<dbReference type="PRINTS" id="PR00463">
    <property type="entry name" value="EP450I"/>
</dbReference>
<evidence type="ECO:0000256" key="11">
    <source>
        <dbReference type="PIRSR" id="PIRSR602401-1"/>
    </source>
</evidence>
<dbReference type="GO" id="GO:0020037">
    <property type="term" value="F:heme binding"/>
    <property type="evidence" value="ECO:0007669"/>
    <property type="project" value="InterPro"/>
</dbReference>
<comment type="similarity">
    <text evidence="2 12">Belongs to the cytochrome P450 family.</text>
</comment>
<evidence type="ECO:0000256" key="8">
    <source>
        <dbReference type="ARBA" id="ARBA00023004"/>
    </source>
</evidence>
<dbReference type="Proteomes" id="UP000287651">
    <property type="component" value="Unassembled WGS sequence"/>
</dbReference>
<evidence type="ECO:0000256" key="5">
    <source>
        <dbReference type="ARBA" id="ARBA00022723"/>
    </source>
</evidence>
<dbReference type="SUPFAM" id="SSF48264">
    <property type="entry name" value="Cytochrome P450"/>
    <property type="match status" value="1"/>
</dbReference>
<comment type="cofactor">
    <cofactor evidence="11">
        <name>heme</name>
        <dbReference type="ChEBI" id="CHEBI:30413"/>
    </cofactor>
</comment>
<keyword evidence="3 11" id="KW-0349">Heme</keyword>
<evidence type="ECO:0000256" key="7">
    <source>
        <dbReference type="ARBA" id="ARBA00023002"/>
    </source>
</evidence>
<evidence type="ECO:0000256" key="2">
    <source>
        <dbReference type="ARBA" id="ARBA00010617"/>
    </source>
</evidence>
<keyword evidence="7 12" id="KW-0560">Oxidoreductase</keyword>
<comment type="caution">
    <text evidence="14">The sequence shown here is derived from an EMBL/GenBank/DDBJ whole genome shotgun (WGS) entry which is preliminary data.</text>
</comment>
<name>A0A427AE23_ENSVE</name>